<comment type="caution">
    <text evidence="12">The sequence shown here is derived from an EMBL/GenBank/DDBJ whole genome shotgun (WGS) entry which is preliminary data.</text>
</comment>
<gene>
    <name evidence="12" type="ORF">HMPREF9488_03411</name>
</gene>
<keyword evidence="5 10" id="KW-0812">Transmembrane</keyword>
<evidence type="ECO:0000256" key="6">
    <source>
        <dbReference type="ARBA" id="ARBA00022967"/>
    </source>
</evidence>
<feature type="transmembrane region" description="Helical" evidence="10">
    <location>
        <begin position="86"/>
        <end position="118"/>
    </location>
</feature>
<dbReference type="GeneID" id="78228640"/>
<dbReference type="PANTHER" id="PTHR30578">
    <property type="entry name" value="ELECTRON TRANSPORT COMPLEX PROTEIN RNFD"/>
    <property type="match status" value="1"/>
</dbReference>
<accession>E7GF68</accession>
<dbReference type="Pfam" id="PF04205">
    <property type="entry name" value="FMN_bind"/>
    <property type="match status" value="2"/>
</dbReference>
<keyword evidence="4" id="KW-0288">FMN</keyword>
<dbReference type="STRING" id="100884.GCA_000269565_00744"/>
<evidence type="ECO:0000313" key="13">
    <source>
        <dbReference type="Proteomes" id="UP000003157"/>
    </source>
</evidence>
<proteinExistence type="predicted"/>
<feature type="transmembrane region" description="Helical" evidence="10">
    <location>
        <begin position="227"/>
        <end position="245"/>
    </location>
</feature>
<feature type="transmembrane region" description="Helical" evidence="10">
    <location>
        <begin position="338"/>
        <end position="359"/>
    </location>
</feature>
<keyword evidence="7 10" id="KW-1133">Transmembrane helix</keyword>
<organism evidence="12 13">
    <name type="scientific">Coprobacillus cateniformis</name>
    <dbReference type="NCBI Taxonomy" id="100884"/>
    <lineage>
        <taxon>Bacteria</taxon>
        <taxon>Bacillati</taxon>
        <taxon>Bacillota</taxon>
        <taxon>Erysipelotrichia</taxon>
        <taxon>Erysipelotrichales</taxon>
        <taxon>Coprobacillaceae</taxon>
        <taxon>Coprobacillus</taxon>
    </lineage>
</organism>
<dbReference type="Pfam" id="PF03116">
    <property type="entry name" value="NQR2_RnfD_RnfE"/>
    <property type="match status" value="1"/>
</dbReference>
<evidence type="ECO:0000256" key="9">
    <source>
        <dbReference type="SAM" id="Coils"/>
    </source>
</evidence>
<evidence type="ECO:0000256" key="5">
    <source>
        <dbReference type="ARBA" id="ARBA00022692"/>
    </source>
</evidence>
<evidence type="ECO:0000256" key="1">
    <source>
        <dbReference type="ARBA" id="ARBA00022448"/>
    </source>
</evidence>
<feature type="transmembrane region" description="Helical" evidence="10">
    <location>
        <begin position="308"/>
        <end position="326"/>
    </location>
</feature>
<dbReference type="OrthoDB" id="9776359at2"/>
<dbReference type="GO" id="GO:0005886">
    <property type="term" value="C:plasma membrane"/>
    <property type="evidence" value="ECO:0007669"/>
    <property type="project" value="TreeGrafter"/>
</dbReference>
<dbReference type="GO" id="GO:0022900">
    <property type="term" value="P:electron transport chain"/>
    <property type="evidence" value="ECO:0007669"/>
    <property type="project" value="InterPro"/>
</dbReference>
<feature type="transmembrane region" description="Helical" evidence="10">
    <location>
        <begin position="201"/>
        <end position="220"/>
    </location>
</feature>
<evidence type="ECO:0000256" key="4">
    <source>
        <dbReference type="ARBA" id="ARBA00022643"/>
    </source>
</evidence>
<reference evidence="12 13" key="1">
    <citation type="submission" date="2010-12" db="EMBL/GenBank/DDBJ databases">
        <title>The Genome Sequence of Coprobacillus sp. strain 29_1.</title>
        <authorList>
            <consortium name="The Broad Institute Genome Sequencing Platform"/>
            <person name="Earl A."/>
            <person name="Ward D."/>
            <person name="Feldgarden M."/>
            <person name="Gevers D."/>
            <person name="Daigneault M."/>
            <person name="Sibley C.D."/>
            <person name="White A."/>
            <person name="Strauss J."/>
            <person name="Allen-Vercoe E."/>
            <person name="Young S.K."/>
            <person name="Zeng Q."/>
            <person name="Gargeya S."/>
            <person name="Fitzgerald M."/>
            <person name="Haas B."/>
            <person name="Abouelleil A."/>
            <person name="Alvarado L."/>
            <person name="Arachchi H.M."/>
            <person name="Berlin A."/>
            <person name="Brown A."/>
            <person name="Chapman S.B."/>
            <person name="Chen Z."/>
            <person name="Dunbar C."/>
            <person name="Freedman E."/>
            <person name="Gearin G."/>
            <person name="Gellesch M."/>
            <person name="Goldberg J."/>
            <person name="Griggs A."/>
            <person name="Gujja S."/>
            <person name="Heilman E."/>
            <person name="Heiman D."/>
            <person name="Howarth C."/>
            <person name="Larson L."/>
            <person name="Lui A."/>
            <person name="MacDonald P.J.P."/>
            <person name="Mehta T."/>
            <person name="Montmayeur A."/>
            <person name="Murphy C."/>
            <person name="Neiman D."/>
            <person name="Pearson M."/>
            <person name="Priest M."/>
            <person name="Roberts A."/>
            <person name="Saif S."/>
            <person name="Shea T."/>
            <person name="Shenoy N."/>
            <person name="Sisk P."/>
            <person name="Stolte C."/>
            <person name="Sykes S."/>
            <person name="White J."/>
            <person name="Yandava C."/>
            <person name="Nusbaum C."/>
            <person name="Birren B."/>
        </authorList>
    </citation>
    <scope>NUCLEOTIDE SEQUENCE [LARGE SCALE GENOMIC DNA]</scope>
    <source>
        <strain evidence="12 13">29_1</strain>
    </source>
</reference>
<feature type="domain" description="FMN-binding" evidence="11">
    <location>
        <begin position="410"/>
        <end position="502"/>
    </location>
</feature>
<keyword evidence="1" id="KW-0813">Transport</keyword>
<feature type="transmembrane region" description="Helical" evidence="10">
    <location>
        <begin position="54"/>
        <end position="74"/>
    </location>
</feature>
<dbReference type="InterPro" id="IPR011303">
    <property type="entry name" value="RnfD_bac"/>
</dbReference>
<keyword evidence="6" id="KW-1278">Translocase</keyword>
<dbReference type="InterPro" id="IPR004338">
    <property type="entry name" value="NqrB/RnfD"/>
</dbReference>
<evidence type="ECO:0000256" key="7">
    <source>
        <dbReference type="ARBA" id="ARBA00022989"/>
    </source>
</evidence>
<dbReference type="RefSeq" id="WP_008790493.1">
    <property type="nucleotide sequence ID" value="NZ_AKCB01000001.1"/>
</dbReference>
<name>E7GF68_9FIRM</name>
<evidence type="ECO:0000256" key="2">
    <source>
        <dbReference type="ARBA" id="ARBA00022553"/>
    </source>
</evidence>
<evidence type="ECO:0000313" key="12">
    <source>
        <dbReference type="EMBL" id="EFW03347.1"/>
    </source>
</evidence>
<keyword evidence="13" id="KW-1185">Reference proteome</keyword>
<dbReference type="SMART" id="SM00900">
    <property type="entry name" value="FMN_bind"/>
    <property type="match status" value="2"/>
</dbReference>
<feature type="transmembrane region" description="Helical" evidence="10">
    <location>
        <begin position="251"/>
        <end position="272"/>
    </location>
</feature>
<feature type="domain" description="FMN-binding" evidence="11">
    <location>
        <begin position="521"/>
        <end position="615"/>
    </location>
</feature>
<feature type="transmembrane region" description="Helical" evidence="10">
    <location>
        <begin position="21"/>
        <end position="42"/>
    </location>
</feature>
<protein>
    <recommendedName>
        <fullName evidence="11">FMN-binding domain-containing protein</fullName>
    </recommendedName>
</protein>
<keyword evidence="8 10" id="KW-0472">Membrane</keyword>
<keyword evidence="3" id="KW-0285">Flavoprotein</keyword>
<dbReference type="NCBIfam" id="TIGR01946">
    <property type="entry name" value="rnfD"/>
    <property type="match status" value="1"/>
</dbReference>
<feature type="transmembrane region" description="Helical" evidence="10">
    <location>
        <begin position="284"/>
        <end position="302"/>
    </location>
</feature>
<dbReference type="GO" id="GO:0010181">
    <property type="term" value="F:FMN binding"/>
    <property type="evidence" value="ECO:0007669"/>
    <property type="project" value="InterPro"/>
</dbReference>
<dbReference type="eggNOG" id="COG4658">
    <property type="taxonomic scope" value="Bacteria"/>
</dbReference>
<evidence type="ECO:0000259" key="11">
    <source>
        <dbReference type="SMART" id="SM00900"/>
    </source>
</evidence>
<keyword evidence="9" id="KW-0175">Coiled coil</keyword>
<dbReference type="Proteomes" id="UP000003157">
    <property type="component" value="Unassembled WGS sequence"/>
</dbReference>
<dbReference type="AlphaFoldDB" id="E7GF68"/>
<feature type="coiled-coil region" evidence="9">
    <location>
        <begin position="363"/>
        <end position="395"/>
    </location>
</feature>
<dbReference type="PANTHER" id="PTHR30578:SF1">
    <property type="entry name" value="NA(+)-TRANSLOCATING NADH-QUINONE REDUCTASE SUBUNIT B"/>
    <property type="match status" value="1"/>
</dbReference>
<evidence type="ECO:0000256" key="8">
    <source>
        <dbReference type="ARBA" id="ARBA00023136"/>
    </source>
</evidence>
<evidence type="ECO:0000256" key="10">
    <source>
        <dbReference type="SAM" id="Phobius"/>
    </source>
</evidence>
<sequence length="616" mass="66528">MKITLQRTSPNYKQKLSTHRIMRDLAIGLMVIVAYSLYFYYYNYPTNEPLIAAALIYVVSIVVGVATEAVWGLIHKTNVLEQIKNGFPIITSVIFALTLPIGTPLYVVAIGSFVSIFLGKLVFGGFGNNIFNPALVGRVLVHLSFGDKLLPYVNGMAGAQGIVDITSTATPATMLAGTNWMGGADFSYTLMDLLTGTHGGTLGETCIWLILLVGVVLALRRVFDARIPVAYLGTVLILSGVYAIMNGLDLFTYPVMHLCIGGVVFGAIFMATDPVTSPTSPLGKIIYGIGLGFLTMIIRLKANYPEGVLFSILMMNMLTPLIDSFILGRTNTRIVKQWATIGVCLAVSIGCVFGAGYSIQSDIAAKKAKEELAAKKKEEAEKKKAEEEANSYNWKVLEEVDGGYIMETTGYSSDQPMKIEVKVSGDTVKSVKVLESAGETEYYGAEIIHGTAVATPEGKAFYDKFLTGEFKTSDIDGVDTKTGATMTTKGIVNAIKGAIVMSQMEREVKGDTYVYTMSEVGYTESEPMKIKITVDKAKQMVTKIEFLDASGETEYYGAELIHGTAVATPEGKAFYDKYLAKEFGFADIDGVDTKTGATMTTKGIVSAIKKAIAATK</sequence>
<evidence type="ECO:0000256" key="3">
    <source>
        <dbReference type="ARBA" id="ARBA00022630"/>
    </source>
</evidence>
<keyword evidence="2" id="KW-0597">Phosphoprotein</keyword>
<dbReference type="InterPro" id="IPR007329">
    <property type="entry name" value="FMN-bd"/>
</dbReference>
<dbReference type="HOGENOM" id="CLU_042020_2_0_9"/>
<dbReference type="GO" id="GO:0055085">
    <property type="term" value="P:transmembrane transport"/>
    <property type="evidence" value="ECO:0007669"/>
    <property type="project" value="InterPro"/>
</dbReference>
<dbReference type="EMBL" id="ADKX01000048">
    <property type="protein sequence ID" value="EFW03347.1"/>
    <property type="molecule type" value="Genomic_DNA"/>
</dbReference>